<proteinExistence type="predicted"/>
<evidence type="ECO:0000313" key="3">
    <source>
        <dbReference type="EMBL" id="OGC39898.1"/>
    </source>
</evidence>
<evidence type="ECO:0000256" key="1">
    <source>
        <dbReference type="ARBA" id="ARBA00022679"/>
    </source>
</evidence>
<dbReference type="Gene3D" id="2.160.10.10">
    <property type="entry name" value="Hexapeptide repeat proteins"/>
    <property type="match status" value="1"/>
</dbReference>
<accession>A0A1F4U4K4</accession>
<dbReference type="InterPro" id="IPR023917">
    <property type="entry name" value="Bifunctiontional_GlmU_bac-type"/>
</dbReference>
<dbReference type="GO" id="GO:0016746">
    <property type="term" value="F:acyltransferase activity"/>
    <property type="evidence" value="ECO:0007669"/>
    <property type="project" value="UniProtKB-KW"/>
</dbReference>
<keyword evidence="2" id="KW-0012">Acyltransferase</keyword>
<dbReference type="EMBL" id="MEUJ01000005">
    <property type="protein sequence ID" value="OGC39898.1"/>
    <property type="molecule type" value="Genomic_DNA"/>
</dbReference>
<evidence type="ECO:0000313" key="4">
    <source>
        <dbReference type="Proteomes" id="UP000179242"/>
    </source>
</evidence>
<dbReference type="InterPro" id="IPR011004">
    <property type="entry name" value="Trimer_LpxA-like_sf"/>
</dbReference>
<dbReference type="InterPro" id="IPR050065">
    <property type="entry name" value="GlmU-like"/>
</dbReference>
<organism evidence="3 4">
    <name type="scientific">candidate division WOR-1 bacterium RIFOXYC2_FULL_46_14</name>
    <dbReference type="NCBI Taxonomy" id="1802587"/>
    <lineage>
        <taxon>Bacteria</taxon>
        <taxon>Bacillati</taxon>
        <taxon>Saganbacteria</taxon>
    </lineage>
</organism>
<comment type="caution">
    <text evidence="3">The sequence shown here is derived from an EMBL/GenBank/DDBJ whole genome shotgun (WGS) entry which is preliminary data.</text>
</comment>
<gene>
    <name evidence="3" type="ORF">A2438_05230</name>
</gene>
<protein>
    <recommendedName>
        <fullName evidence="5">Glucose-1-phosphate thymidylyltransferase</fullName>
    </recommendedName>
</protein>
<name>A0A1F4U4K4_UNCSA</name>
<dbReference type="GO" id="GO:0016779">
    <property type="term" value="F:nucleotidyltransferase activity"/>
    <property type="evidence" value="ECO:0007669"/>
    <property type="project" value="UniProtKB-ARBA"/>
</dbReference>
<dbReference type="AlphaFoldDB" id="A0A1F4U4K4"/>
<dbReference type="NCBIfam" id="TIGR03991">
    <property type="entry name" value="alt_bact_glmU"/>
    <property type="match status" value="1"/>
</dbReference>
<dbReference type="Proteomes" id="UP000179242">
    <property type="component" value="Unassembled WGS sequence"/>
</dbReference>
<sequence length="282" mass="30824">MSEEKRKNLLPLTYMRSFGDLICGARPIKEKKRLIKEIKYPWDLVSSLKEELEADFKIIKPKKNGTIHKSAVLIKPKKIHIAKGAQIGACAVLDATFGPIFIGEGTIVHPQSFLRGPLYVGKHCRIAGELVHSVILDYTNKGHYGFIGHSYIGEWVNLGAGTTNSNLKNNYSSVKVVINGEGIDTGETFVGCFIGDHAKTAIGTLIYTGAVVGVFANIFGALPVTKFVPSFSWGGKGGRVDLQKAKETAKAMMARRGVPFSADYAKLMEKIYEETSGEKEKS</sequence>
<dbReference type="SUPFAM" id="SSF51161">
    <property type="entry name" value="Trimeric LpxA-like enzymes"/>
    <property type="match status" value="1"/>
</dbReference>
<evidence type="ECO:0000256" key="2">
    <source>
        <dbReference type="ARBA" id="ARBA00023315"/>
    </source>
</evidence>
<evidence type="ECO:0008006" key="5">
    <source>
        <dbReference type="Google" id="ProtNLM"/>
    </source>
</evidence>
<keyword evidence="1" id="KW-0808">Transferase</keyword>
<reference evidence="3 4" key="1">
    <citation type="journal article" date="2016" name="Nat. Commun.">
        <title>Thousands of microbial genomes shed light on interconnected biogeochemical processes in an aquifer system.</title>
        <authorList>
            <person name="Anantharaman K."/>
            <person name="Brown C.T."/>
            <person name="Hug L.A."/>
            <person name="Sharon I."/>
            <person name="Castelle C.J."/>
            <person name="Probst A.J."/>
            <person name="Thomas B.C."/>
            <person name="Singh A."/>
            <person name="Wilkins M.J."/>
            <person name="Karaoz U."/>
            <person name="Brodie E.L."/>
            <person name="Williams K.H."/>
            <person name="Hubbard S.S."/>
            <person name="Banfield J.F."/>
        </authorList>
    </citation>
    <scope>NUCLEOTIDE SEQUENCE [LARGE SCALE GENOMIC DNA]</scope>
</reference>
<dbReference type="PANTHER" id="PTHR43584">
    <property type="entry name" value="NUCLEOTIDYL TRANSFERASE"/>
    <property type="match status" value="1"/>
</dbReference>